<accession>A0A8S0QV56</accession>
<evidence type="ECO:0000256" key="1">
    <source>
        <dbReference type="SAM" id="MobiDB-lite"/>
    </source>
</evidence>
<keyword evidence="3" id="KW-1185">Reference proteome</keyword>
<name>A0A8S0QV56_OLEEU</name>
<evidence type="ECO:0000313" key="2">
    <source>
        <dbReference type="EMBL" id="CAA2969678.1"/>
    </source>
</evidence>
<comment type="caution">
    <text evidence="2">The sequence shown here is derived from an EMBL/GenBank/DDBJ whole genome shotgun (WGS) entry which is preliminary data.</text>
</comment>
<feature type="region of interest" description="Disordered" evidence="1">
    <location>
        <begin position="1"/>
        <end position="31"/>
    </location>
</feature>
<dbReference type="AlphaFoldDB" id="A0A8S0QV56"/>
<gene>
    <name evidence="2" type="ORF">OLEA9_A110206</name>
</gene>
<protein>
    <submittedName>
        <fullName evidence="2">Uncharacterized protein</fullName>
    </submittedName>
</protein>
<organism evidence="2 3">
    <name type="scientific">Olea europaea subsp. europaea</name>
    <dbReference type="NCBI Taxonomy" id="158383"/>
    <lineage>
        <taxon>Eukaryota</taxon>
        <taxon>Viridiplantae</taxon>
        <taxon>Streptophyta</taxon>
        <taxon>Embryophyta</taxon>
        <taxon>Tracheophyta</taxon>
        <taxon>Spermatophyta</taxon>
        <taxon>Magnoliopsida</taxon>
        <taxon>eudicotyledons</taxon>
        <taxon>Gunneridae</taxon>
        <taxon>Pentapetalae</taxon>
        <taxon>asterids</taxon>
        <taxon>lamiids</taxon>
        <taxon>Lamiales</taxon>
        <taxon>Oleaceae</taxon>
        <taxon>Oleeae</taxon>
        <taxon>Olea</taxon>
    </lineage>
</organism>
<reference evidence="2 3" key="1">
    <citation type="submission" date="2019-12" db="EMBL/GenBank/DDBJ databases">
        <authorList>
            <person name="Alioto T."/>
            <person name="Alioto T."/>
            <person name="Gomez Garrido J."/>
        </authorList>
    </citation>
    <scope>NUCLEOTIDE SEQUENCE [LARGE SCALE GENOMIC DNA]</scope>
</reference>
<dbReference type="Proteomes" id="UP000594638">
    <property type="component" value="Unassembled WGS sequence"/>
</dbReference>
<proteinExistence type="predicted"/>
<sequence length="61" mass="6513">MDSGSSSAPQYAKNGSVYPKEKKPVSTMMGEKMAEASKKVVKSTVTAVKKHNDKGKISPNN</sequence>
<dbReference type="EMBL" id="CACTIH010001949">
    <property type="protein sequence ID" value="CAA2969678.1"/>
    <property type="molecule type" value="Genomic_DNA"/>
</dbReference>
<dbReference type="OrthoDB" id="923744at2759"/>
<dbReference type="Gramene" id="OE9A110206T1">
    <property type="protein sequence ID" value="OE9A110206C1"/>
    <property type="gene ID" value="OE9A110206"/>
</dbReference>
<evidence type="ECO:0000313" key="3">
    <source>
        <dbReference type="Proteomes" id="UP000594638"/>
    </source>
</evidence>